<dbReference type="EMBL" id="CZBP01000001">
    <property type="protein sequence ID" value="CUP62952.1"/>
    <property type="molecule type" value="Genomic_DNA"/>
</dbReference>
<accession>A0A174PPK1</accession>
<evidence type="ECO:0000313" key="3">
    <source>
        <dbReference type="Proteomes" id="UP000095762"/>
    </source>
</evidence>
<protein>
    <submittedName>
        <fullName evidence="2">Uncharacterized protein</fullName>
    </submittedName>
</protein>
<dbReference type="AlphaFoldDB" id="A0A174PPK1"/>
<dbReference type="Proteomes" id="UP000095762">
    <property type="component" value="Unassembled WGS sequence"/>
</dbReference>
<sequence>MTDLFRTDFSAGLPLQISKHIARLVSGNLLAVGGTADEVRDLIVLNLLAANGSYLVWDYNGKISEATAGRMKAKGYQVYEVDPLNKKYCSCVELLVCKPKMFFEDKVVIYLKHPCPCSTPRFVDMLLRGKYLHGQHLTLIANGFDPDYSYMWDKGYDESQLSAFVHIDSLADADETIINSCDYKLFLDNSDDSSISYLNKIIPVFASFKDINLADYRDVKTSHGSAAVDVKILEGFRDMDKDDCLFVENGKTFIFDKKKTWKPEIEEGLKPDHTGQLLAALLAGTAAGILLFMTKRKR</sequence>
<evidence type="ECO:0000313" key="2">
    <source>
        <dbReference type="EMBL" id="CUP62952.1"/>
    </source>
</evidence>
<name>A0A174PPK1_9FIRM</name>
<dbReference type="RefSeq" id="WP_055059267.1">
    <property type="nucleotide sequence ID" value="NZ_CZBP01000001.1"/>
</dbReference>
<organism evidence="2 3">
    <name type="scientific">Blautia obeum</name>
    <dbReference type="NCBI Taxonomy" id="40520"/>
    <lineage>
        <taxon>Bacteria</taxon>
        <taxon>Bacillati</taxon>
        <taxon>Bacillota</taxon>
        <taxon>Clostridia</taxon>
        <taxon>Lachnospirales</taxon>
        <taxon>Lachnospiraceae</taxon>
        <taxon>Blautia</taxon>
    </lineage>
</organism>
<keyword evidence="1" id="KW-0472">Membrane</keyword>
<evidence type="ECO:0000256" key="1">
    <source>
        <dbReference type="SAM" id="Phobius"/>
    </source>
</evidence>
<feature type="transmembrane region" description="Helical" evidence="1">
    <location>
        <begin position="277"/>
        <end position="294"/>
    </location>
</feature>
<proteinExistence type="predicted"/>
<keyword evidence="1" id="KW-0812">Transmembrane</keyword>
<reference evidence="2 3" key="1">
    <citation type="submission" date="2015-09" db="EMBL/GenBank/DDBJ databases">
        <authorList>
            <consortium name="Pathogen Informatics"/>
        </authorList>
    </citation>
    <scope>NUCLEOTIDE SEQUENCE [LARGE SCALE GENOMIC DNA]</scope>
    <source>
        <strain evidence="2 3">2789STDY5834957</strain>
    </source>
</reference>
<gene>
    <name evidence="2" type="ORF">ERS852569_00237</name>
</gene>
<keyword evidence="1" id="KW-1133">Transmembrane helix</keyword>